<reference evidence="1 2" key="1">
    <citation type="submission" date="2018-09" db="EMBL/GenBank/DDBJ databases">
        <title>Novel species of Arthrobacter.</title>
        <authorList>
            <person name="Liu Q."/>
            <person name="Xin Y.-H."/>
        </authorList>
    </citation>
    <scope>NUCLEOTIDE SEQUENCE [LARGE SCALE GENOMIC DNA]</scope>
    <source>
        <strain evidence="1 2">Hz2</strain>
    </source>
</reference>
<dbReference type="PANTHER" id="PTHR34070">
    <property type="entry name" value="ARMADILLO-TYPE FOLD"/>
    <property type="match status" value="1"/>
</dbReference>
<dbReference type="Pfam" id="PF08713">
    <property type="entry name" value="DNA_alkylation"/>
    <property type="match status" value="1"/>
</dbReference>
<keyword evidence="2" id="KW-1185">Reference proteome</keyword>
<dbReference type="SUPFAM" id="SSF48371">
    <property type="entry name" value="ARM repeat"/>
    <property type="match status" value="1"/>
</dbReference>
<dbReference type="InterPro" id="IPR014825">
    <property type="entry name" value="DNA_alkylation"/>
</dbReference>
<dbReference type="RefSeq" id="WP_120149094.1">
    <property type="nucleotide sequence ID" value="NZ_QZVT01000005.1"/>
</dbReference>
<comment type="caution">
    <text evidence="1">The sequence shown here is derived from an EMBL/GenBank/DDBJ whole genome shotgun (WGS) entry which is preliminary data.</text>
</comment>
<name>A0A3A5M311_9MICC</name>
<dbReference type="Proteomes" id="UP000272560">
    <property type="component" value="Unassembled WGS sequence"/>
</dbReference>
<dbReference type="InterPro" id="IPR016024">
    <property type="entry name" value="ARM-type_fold"/>
</dbReference>
<sequence length="203" mass="22620">MSEPAEFIDESLQYESSWERAEDHERRYGPHLEYYGASVGAVRGTIRNAERRYPGLGHDDVTALASELWSRPVFERRLAAVVLLQSAVELLRHSDLTRIEGFLRSAQVPELVDPLAVDVVGHLLLRLTGQDAVRARVVLDRWASADDAWLRRSAVLAHLPAFRAGTGDDASFRRTVRLISGAQQGRVVEVEEALVLVRESGAL</sequence>
<accession>A0A3A5M311</accession>
<gene>
    <name evidence="1" type="ORF">D6T63_11035</name>
</gene>
<evidence type="ECO:0000313" key="1">
    <source>
        <dbReference type="EMBL" id="RJT79148.1"/>
    </source>
</evidence>
<proteinExistence type="predicted"/>
<dbReference type="AlphaFoldDB" id="A0A3A5M311"/>
<organism evidence="1 2">
    <name type="scientific">Arthrobacter cheniae</name>
    <dbReference type="NCBI Taxonomy" id="1258888"/>
    <lineage>
        <taxon>Bacteria</taxon>
        <taxon>Bacillati</taxon>
        <taxon>Actinomycetota</taxon>
        <taxon>Actinomycetes</taxon>
        <taxon>Micrococcales</taxon>
        <taxon>Micrococcaceae</taxon>
        <taxon>Arthrobacter</taxon>
    </lineage>
</organism>
<dbReference type="Gene3D" id="1.25.10.90">
    <property type="match status" value="1"/>
</dbReference>
<protein>
    <submittedName>
        <fullName evidence="1">DNA alkylation repair protein</fullName>
    </submittedName>
</protein>
<dbReference type="PANTHER" id="PTHR34070:SF1">
    <property type="entry name" value="DNA ALKYLATION REPAIR PROTEIN"/>
    <property type="match status" value="1"/>
</dbReference>
<dbReference type="OrthoDB" id="4981341at2"/>
<dbReference type="EMBL" id="QZVT01000005">
    <property type="protein sequence ID" value="RJT79148.1"/>
    <property type="molecule type" value="Genomic_DNA"/>
</dbReference>
<evidence type="ECO:0000313" key="2">
    <source>
        <dbReference type="Proteomes" id="UP000272560"/>
    </source>
</evidence>